<organism evidence="4 6">
    <name type="scientific">Parabacteroides merdae</name>
    <dbReference type="NCBI Taxonomy" id="46503"/>
    <lineage>
        <taxon>Bacteria</taxon>
        <taxon>Pseudomonadati</taxon>
        <taxon>Bacteroidota</taxon>
        <taxon>Bacteroidia</taxon>
        <taxon>Bacteroidales</taxon>
        <taxon>Tannerellaceae</taxon>
        <taxon>Parabacteroides</taxon>
    </lineage>
</organism>
<dbReference type="PANTHER" id="PTHR37938">
    <property type="entry name" value="BLL0215 PROTEIN"/>
    <property type="match status" value="1"/>
</dbReference>
<keyword evidence="5" id="KW-1185">Reference proteome</keyword>
<keyword evidence="1" id="KW-1133">Transmembrane helix</keyword>
<dbReference type="Pfam" id="PF03703">
    <property type="entry name" value="bPH_2"/>
    <property type="match status" value="1"/>
</dbReference>
<dbReference type="PANTHER" id="PTHR37938:SF1">
    <property type="entry name" value="BLL0215 PROTEIN"/>
    <property type="match status" value="1"/>
</dbReference>
<feature type="transmembrane region" description="Helical" evidence="1">
    <location>
        <begin position="20"/>
        <end position="37"/>
    </location>
</feature>
<proteinExistence type="predicted"/>
<reference evidence="5 6" key="1">
    <citation type="journal article" date="2019" name="Nat. Med.">
        <title>A library of human gut bacterial isolates paired with longitudinal multiomics data enables mechanistic microbiome research.</title>
        <authorList>
            <person name="Poyet M."/>
            <person name="Groussin M."/>
            <person name="Gibbons S.M."/>
            <person name="Avila-Pacheco J."/>
            <person name="Jiang X."/>
            <person name="Kearney S.M."/>
            <person name="Perrotta A.R."/>
            <person name="Berdy B."/>
            <person name="Zhao S."/>
            <person name="Lieberman T.D."/>
            <person name="Swanson P.K."/>
            <person name="Smith M."/>
            <person name="Roesemann S."/>
            <person name="Alexander J.E."/>
            <person name="Rich S.A."/>
            <person name="Livny J."/>
            <person name="Vlamakis H."/>
            <person name="Clish C."/>
            <person name="Bullock K."/>
            <person name="Deik A."/>
            <person name="Scott J."/>
            <person name="Pierce K.A."/>
            <person name="Xavier R.J."/>
            <person name="Alm E.J."/>
        </authorList>
    </citation>
    <scope>NUCLEOTIDE SEQUENCE [LARGE SCALE GENOMIC DNA]</scope>
    <source>
        <strain evidence="4 6">BIOML-A11</strain>
        <strain evidence="3 5">BIOML-A29</strain>
    </source>
</reference>
<accession>A0A3R5WXS1</accession>
<sequence length="163" mass="19133">MDNQTAITLKPKLGYWVSKYFVIIVVASLLPFSAIYWDLEMPVHYALMVLFLVVWLMLCYTYIDTLFATKWIITKDELIFRHGIISRREEHLELYRVIDYSEKQNFLQLVFGNKTVKVISGDASDPILYMYGIDRNIPIIDTLRDRVKIARKESGIFEVANRS</sequence>
<dbReference type="RefSeq" id="WP_050443764.1">
    <property type="nucleotide sequence ID" value="NZ_JBDGDA010000082.1"/>
</dbReference>
<evidence type="ECO:0000313" key="4">
    <source>
        <dbReference type="EMBL" id="MTV03795.1"/>
    </source>
</evidence>
<dbReference type="AlphaFoldDB" id="A0A3R5WXS1"/>
<evidence type="ECO:0000256" key="1">
    <source>
        <dbReference type="SAM" id="Phobius"/>
    </source>
</evidence>
<keyword evidence="1" id="KW-0472">Membrane</keyword>
<dbReference type="EMBL" id="WNDD01000034">
    <property type="protein sequence ID" value="MTV03795.1"/>
    <property type="molecule type" value="Genomic_DNA"/>
</dbReference>
<dbReference type="EMBL" id="WNCN01000038">
    <property type="protein sequence ID" value="MTU41446.1"/>
    <property type="molecule type" value="Genomic_DNA"/>
</dbReference>
<feature type="transmembrane region" description="Helical" evidence="1">
    <location>
        <begin position="43"/>
        <end position="63"/>
    </location>
</feature>
<evidence type="ECO:0000313" key="3">
    <source>
        <dbReference type="EMBL" id="MTU41446.1"/>
    </source>
</evidence>
<name>A0A3R5WXS1_9BACT</name>
<dbReference type="InterPro" id="IPR005182">
    <property type="entry name" value="YdbS-like_PH"/>
</dbReference>
<gene>
    <name evidence="3" type="ORF">GMD82_18765</name>
    <name evidence="4" type="ORF">GME02_19610</name>
</gene>
<dbReference type="Proteomes" id="UP000482671">
    <property type="component" value="Unassembled WGS sequence"/>
</dbReference>
<protein>
    <submittedName>
        <fullName evidence="4">PH domain-containing protein</fullName>
    </submittedName>
</protein>
<evidence type="ECO:0000313" key="5">
    <source>
        <dbReference type="Proteomes" id="UP000434916"/>
    </source>
</evidence>
<comment type="caution">
    <text evidence="4">The sequence shown here is derived from an EMBL/GenBank/DDBJ whole genome shotgun (WGS) entry which is preliminary data.</text>
</comment>
<keyword evidence="1" id="KW-0812">Transmembrane</keyword>
<evidence type="ECO:0000313" key="6">
    <source>
        <dbReference type="Proteomes" id="UP000482671"/>
    </source>
</evidence>
<dbReference type="Proteomes" id="UP000434916">
    <property type="component" value="Unassembled WGS sequence"/>
</dbReference>
<evidence type="ECO:0000259" key="2">
    <source>
        <dbReference type="Pfam" id="PF03703"/>
    </source>
</evidence>
<feature type="domain" description="YdbS-like PH" evidence="2">
    <location>
        <begin position="67"/>
        <end position="131"/>
    </location>
</feature>